<feature type="coiled-coil region" evidence="1">
    <location>
        <begin position="347"/>
        <end position="374"/>
    </location>
</feature>
<dbReference type="GeneID" id="18920563"/>
<evidence type="ECO:0000256" key="2">
    <source>
        <dbReference type="SAM" id="MobiDB-lite"/>
    </source>
</evidence>
<dbReference type="InParanoid" id="K5WJL0"/>
<evidence type="ECO:0000313" key="3">
    <source>
        <dbReference type="EMBL" id="EKM59289.1"/>
    </source>
</evidence>
<proteinExistence type="predicted"/>
<dbReference type="HOGENOM" id="CLU_000401_0_0_1"/>
<dbReference type="RefSeq" id="XP_007391853.1">
    <property type="nucleotide sequence ID" value="XM_007391791.1"/>
</dbReference>
<accession>K5WJL0</accession>
<dbReference type="STRING" id="650164.K5WJL0"/>
<keyword evidence="4" id="KW-1185">Reference proteome</keyword>
<dbReference type="KEGG" id="pco:PHACADRAFT_87023"/>
<dbReference type="OrthoDB" id="2343366at2759"/>
<gene>
    <name evidence="3" type="ORF">PHACADRAFT_87023</name>
</gene>
<name>K5WJL0_PHACS</name>
<dbReference type="InterPro" id="IPR027417">
    <property type="entry name" value="P-loop_NTPase"/>
</dbReference>
<feature type="region of interest" description="Disordered" evidence="2">
    <location>
        <begin position="1"/>
        <end position="40"/>
    </location>
</feature>
<evidence type="ECO:0000256" key="1">
    <source>
        <dbReference type="SAM" id="Coils"/>
    </source>
</evidence>
<feature type="compositionally biased region" description="Polar residues" evidence="2">
    <location>
        <begin position="487"/>
        <end position="498"/>
    </location>
</feature>
<sequence>MDVDKPSNVSQDTATASSGPNPDTFDSSINTQGGTHKPPNALPALVDIVETIPGMYRILDLVSEQGSGGLVDKVIISQASFGRFVDDICPGAYQSMTRVNFEALDDLSVRPLGIYGSKSEIVRYLKDLDLITDVTYHSSQVLLTGQDDMPATRALRSGLYVLLNAHADVVYAIFWPQDTTWDDDAISSVARNRVTFMRYLTKIADQIIALVPDDYSDSMVLAEEAPAESFDVDGVDRLFTFEVRKTREEEENVTATEGFKVLSSLCPHGIAFPFIGVSRLLHPRLVYGETCLGIMSISYQKPITMERWKTEEFSRTRLLEFIKKESFVLSRSLSEDAFKALVEMGLAAFAQDEYQQLDERRNSLTADLAKREKEVSDKLESTLLDQNLLLVDALFMEAAAVVTGTIDELRPEQSTTVDHVEGMSCRSFTCMMQLVNAIIATKLLEHLSALYPPIRKLRSEMLSDQKLKTIGVKGFASRKEKLIKSQTFEVQGSSSPAQSEKDPEEITEEKPEWKPSWASVVAGTVSKTISAFVPGPVFRPAYQAGRGQKMPSNVDFLRMLPDIISTSPELAAEAQEAIAIGRQHFTSHISTSVNKVAKKIEDLQRTELKNQQQAHCKHAISATRDDSRKVFIESIQTKFFRDPDNVFVLNDVRDTSAVWSAAGSFRLTGTAQWKNEASLKHAISLLHLTETDKHAMQLDKTHVPTPRLQTSTCSFNLTFAHRILLIQLLHDSRCLLIIRDEIRGDVSIYFEKLVDLDNAVKYMRPKKTFSASKLHGELLFSFDETKRTLAVCVVAKLHVHAFVFDEHYRNLQGLGSTIELSPWYDQHIKLVHMIFRCGADEELLLVDNTGRARILSLTTQQFRPASLQLPSSTRSLKSSPDGSCFFVVEPLLDRMNLQAYHWASFGSSQGFNVELPAIPIDSLQVTTFANRTRCHVTILSIASATVRSIALHISHKSTEFTFRADDRNIHGHQEHKATAHNAIIDCHRDVWTRFPVVPAVRRHTYKSSKRAPRSLTFVSYLPSQLFSTYFSDMIGSFERATHKPVEDELASVTVSGISFPAFMKQSALSLSQLRAGEWLVDILCLIPIHIAVARDNRFVPLKDGVWSPDFERALLGATVEQVVDKLSFGCREQSVGKSFALNHLADTSFAGSAMRTTEGVWMSVTPTEQCLIVALDFEGAFSMIFIRATGVHSIERSAQEDSLLVLFNTAISNLTNDWGALDQNLVTHRALHLQTILPLAMQFGASEVEPDHEPLKDIDNGVSLALPHGISAKFYLPIAGRSGDTEIGERCLESLRKSWDRFQSRDGTADRGWTDGLDQYLEGCVKTRIEDVQYWLDVNTTRFSSDATTFQALRRQFETLAVALRAGVQLCKLQCAECQLYCIKSRHHASGHDCGTSHRCMHICAFPDEHAGENSACGLPAGHSGQHICDITLHLCGQPCRLWNLLDHVSTYRSNRLSTTPKTSTYAQRLLTNATCQEHNCTALCQSAGICRIETAPQSVEATFTGRHETFQYTKVRLVFRVFSFRTDMPINGLSICKVSSRLYTVAKETIKPLYTQNLDVCNALS</sequence>
<dbReference type="EMBL" id="JH930469">
    <property type="protein sequence ID" value="EKM59289.1"/>
    <property type="molecule type" value="Genomic_DNA"/>
</dbReference>
<feature type="compositionally biased region" description="Polar residues" evidence="2">
    <location>
        <begin position="7"/>
        <end position="34"/>
    </location>
</feature>
<reference evidence="3 4" key="1">
    <citation type="journal article" date="2012" name="BMC Genomics">
        <title>Comparative genomics of the white-rot fungi, Phanerochaete carnosa and P. chrysosporium, to elucidate the genetic basis of the distinct wood types they colonize.</title>
        <authorList>
            <person name="Suzuki H."/>
            <person name="MacDonald J."/>
            <person name="Syed K."/>
            <person name="Salamov A."/>
            <person name="Hori C."/>
            <person name="Aerts A."/>
            <person name="Henrissat B."/>
            <person name="Wiebenga A."/>
            <person name="vanKuyk P.A."/>
            <person name="Barry K."/>
            <person name="Lindquist E."/>
            <person name="LaButti K."/>
            <person name="Lapidus A."/>
            <person name="Lucas S."/>
            <person name="Coutinho P."/>
            <person name="Gong Y."/>
            <person name="Samejima M."/>
            <person name="Mahadevan R."/>
            <person name="Abou-Zaid M."/>
            <person name="de Vries R.P."/>
            <person name="Igarashi K."/>
            <person name="Yadav J.S."/>
            <person name="Grigoriev I.V."/>
            <person name="Master E.R."/>
        </authorList>
    </citation>
    <scope>NUCLEOTIDE SEQUENCE [LARGE SCALE GENOMIC DNA]</scope>
    <source>
        <strain evidence="3 4">HHB-10118-sp</strain>
    </source>
</reference>
<dbReference type="Proteomes" id="UP000008370">
    <property type="component" value="Unassembled WGS sequence"/>
</dbReference>
<feature type="region of interest" description="Disordered" evidence="2">
    <location>
        <begin position="487"/>
        <end position="512"/>
    </location>
</feature>
<dbReference type="Gene3D" id="3.40.50.300">
    <property type="entry name" value="P-loop containing nucleotide triphosphate hydrolases"/>
    <property type="match status" value="1"/>
</dbReference>
<protein>
    <submittedName>
        <fullName evidence="3">Uncharacterized protein</fullName>
    </submittedName>
</protein>
<organism evidence="3 4">
    <name type="scientific">Phanerochaete carnosa (strain HHB-10118-sp)</name>
    <name type="common">White-rot fungus</name>
    <name type="synonym">Peniophora carnosa</name>
    <dbReference type="NCBI Taxonomy" id="650164"/>
    <lineage>
        <taxon>Eukaryota</taxon>
        <taxon>Fungi</taxon>
        <taxon>Dikarya</taxon>
        <taxon>Basidiomycota</taxon>
        <taxon>Agaricomycotina</taxon>
        <taxon>Agaricomycetes</taxon>
        <taxon>Polyporales</taxon>
        <taxon>Phanerochaetaceae</taxon>
        <taxon>Phanerochaete</taxon>
    </lineage>
</organism>
<evidence type="ECO:0000313" key="4">
    <source>
        <dbReference type="Proteomes" id="UP000008370"/>
    </source>
</evidence>
<keyword evidence="1" id="KW-0175">Coiled coil</keyword>